<protein>
    <recommendedName>
        <fullName evidence="4">Ricin B lectin domain-containing protein</fullName>
    </recommendedName>
</protein>
<comment type="caution">
    <text evidence="2">The sequence shown here is derived from an EMBL/GenBank/DDBJ whole genome shotgun (WGS) entry which is preliminary data.</text>
</comment>
<dbReference type="AlphaFoldDB" id="A0A1Y2HYK7"/>
<keyword evidence="1" id="KW-0732">Signal</keyword>
<organism evidence="2 3">
    <name type="scientific">Catenaria anguillulae PL171</name>
    <dbReference type="NCBI Taxonomy" id="765915"/>
    <lineage>
        <taxon>Eukaryota</taxon>
        <taxon>Fungi</taxon>
        <taxon>Fungi incertae sedis</taxon>
        <taxon>Blastocladiomycota</taxon>
        <taxon>Blastocladiomycetes</taxon>
        <taxon>Blastocladiales</taxon>
        <taxon>Catenariaceae</taxon>
        <taxon>Catenaria</taxon>
    </lineage>
</organism>
<dbReference type="EMBL" id="MCFL01000006">
    <property type="protein sequence ID" value="ORZ39024.1"/>
    <property type="molecule type" value="Genomic_DNA"/>
</dbReference>
<evidence type="ECO:0008006" key="4">
    <source>
        <dbReference type="Google" id="ProtNLM"/>
    </source>
</evidence>
<dbReference type="Proteomes" id="UP000193411">
    <property type="component" value="Unassembled WGS sequence"/>
</dbReference>
<gene>
    <name evidence="2" type="ORF">BCR44DRAFT_23095</name>
</gene>
<feature type="chain" id="PRO_5013231675" description="Ricin B lectin domain-containing protein" evidence="1">
    <location>
        <begin position="18"/>
        <end position="142"/>
    </location>
</feature>
<keyword evidence="3" id="KW-1185">Reference proteome</keyword>
<sequence length="142" mass="15563">MLSNAVVLLALVAIALAQNLPAPFPLPATYSTGTNGHRLTIERNGQFTITSHTQCIAAPCPEAGGNGEWTWNDKTGRFTLRQNVDANTNWIVSQTWAFPTMSEDMLNRRVQAKLVASKGVRANEFPVPAAAKWWVRVTNKGE</sequence>
<evidence type="ECO:0000313" key="2">
    <source>
        <dbReference type="EMBL" id="ORZ39024.1"/>
    </source>
</evidence>
<dbReference type="OrthoDB" id="5700896at2759"/>
<proteinExistence type="predicted"/>
<name>A0A1Y2HYK7_9FUNG</name>
<evidence type="ECO:0000256" key="1">
    <source>
        <dbReference type="SAM" id="SignalP"/>
    </source>
</evidence>
<accession>A0A1Y2HYK7</accession>
<feature type="signal peptide" evidence="1">
    <location>
        <begin position="1"/>
        <end position="17"/>
    </location>
</feature>
<evidence type="ECO:0000313" key="3">
    <source>
        <dbReference type="Proteomes" id="UP000193411"/>
    </source>
</evidence>
<reference evidence="2 3" key="1">
    <citation type="submission" date="2016-07" db="EMBL/GenBank/DDBJ databases">
        <title>Pervasive Adenine N6-methylation of Active Genes in Fungi.</title>
        <authorList>
            <consortium name="DOE Joint Genome Institute"/>
            <person name="Mondo S.J."/>
            <person name="Dannebaum R.O."/>
            <person name="Kuo R.C."/>
            <person name="Labutti K."/>
            <person name="Haridas S."/>
            <person name="Kuo A."/>
            <person name="Salamov A."/>
            <person name="Ahrendt S.R."/>
            <person name="Lipzen A."/>
            <person name="Sullivan W."/>
            <person name="Andreopoulos W.B."/>
            <person name="Clum A."/>
            <person name="Lindquist E."/>
            <person name="Daum C."/>
            <person name="Ramamoorthy G.K."/>
            <person name="Gryganskyi A."/>
            <person name="Culley D."/>
            <person name="Magnuson J.K."/>
            <person name="James T.Y."/>
            <person name="O'Malley M.A."/>
            <person name="Stajich J.E."/>
            <person name="Spatafora J.W."/>
            <person name="Visel A."/>
            <person name="Grigoriev I.V."/>
        </authorList>
    </citation>
    <scope>NUCLEOTIDE SEQUENCE [LARGE SCALE GENOMIC DNA]</scope>
    <source>
        <strain evidence="2 3">PL171</strain>
    </source>
</reference>